<dbReference type="GO" id="GO:0005886">
    <property type="term" value="C:plasma membrane"/>
    <property type="evidence" value="ECO:0007669"/>
    <property type="project" value="UniProtKB-SubCell"/>
</dbReference>
<evidence type="ECO:0000256" key="1">
    <source>
        <dbReference type="ARBA" id="ARBA00004651"/>
    </source>
</evidence>
<dbReference type="HAMAP" id="MF_01148">
    <property type="entry name" value="Lnt"/>
    <property type="match status" value="1"/>
</dbReference>
<feature type="transmembrane region" description="Helical" evidence="9">
    <location>
        <begin position="189"/>
        <end position="211"/>
    </location>
</feature>
<evidence type="ECO:0000256" key="8">
    <source>
        <dbReference type="ARBA" id="ARBA00023315"/>
    </source>
</evidence>
<dbReference type="InterPro" id="IPR036526">
    <property type="entry name" value="C-N_Hydrolase_sf"/>
</dbReference>
<sequence>MKNILLAILSGILFAISWPTYGFPLFIFFAFVPLLFSEFQIRNSSAKWIKLKVFGHAYLSFFIWNLITTYWIYFSTPFGGIFAILANSLLMSTVFLLYHIVAKRTGFSAASAFFISIWMVFEKIHLNWDFSWPWLNLGNVFSEYISWVQWYEYTGTFGGTLWILLVNIAIFKTVLLFREFKDKGIIYRGILKAGLFILIPISISLLLYYSYEEPRDSIDVVILQPNINPYTEKYNTTDKRIGELLLELSQNSVTDSTDLVLAPETVFADGTQLPNFERSEAVFYGQQISSMKPDLSFLGGVSMFERFQNPDKVRKQSNQIRPNVNDWYDDYNSAFLVRNTLDSTQLYHKSKLVVGVENFPYQSLLKPILGDIMIDLGGTVAMKTTQENREVLRLNDSLGTAPIICYESVYGEYVTGYVNNGANFLSIITNDAWWGNTQGHKQHLSYARLRAVETRRYVARSANTGISAIINSRGDIIKSLGYEKQGTIKGKVGLSDEKTFYVKYGNYIPRIAQFLALFIFLFSVVKFKRKRPA</sequence>
<dbReference type="PANTHER" id="PTHR38686:SF1">
    <property type="entry name" value="APOLIPOPROTEIN N-ACYLTRANSFERASE"/>
    <property type="match status" value="1"/>
</dbReference>
<comment type="pathway">
    <text evidence="9">Protein modification; lipoprotein biosynthesis (N-acyl transfer).</text>
</comment>
<feature type="transmembrane region" description="Helical" evidence="9">
    <location>
        <begin position="507"/>
        <end position="525"/>
    </location>
</feature>
<keyword evidence="3 9" id="KW-1003">Cell membrane</keyword>
<dbReference type="GO" id="GO:0016410">
    <property type="term" value="F:N-acyltransferase activity"/>
    <property type="evidence" value="ECO:0007669"/>
    <property type="project" value="UniProtKB-UniRule"/>
</dbReference>
<dbReference type="Proteomes" id="UP000244174">
    <property type="component" value="Unassembled WGS sequence"/>
</dbReference>
<dbReference type="EMBL" id="QBKQ01000001">
    <property type="protein sequence ID" value="PTX44051.1"/>
    <property type="molecule type" value="Genomic_DNA"/>
</dbReference>
<evidence type="ECO:0000313" key="11">
    <source>
        <dbReference type="EMBL" id="PTX44051.1"/>
    </source>
</evidence>
<comment type="caution">
    <text evidence="11">The sequence shown here is derived from an EMBL/GenBank/DDBJ whole genome shotgun (WGS) entry which is preliminary data.</text>
</comment>
<dbReference type="NCBIfam" id="TIGR00546">
    <property type="entry name" value="lnt"/>
    <property type="match status" value="1"/>
</dbReference>
<accession>A0A2T6AJR7</accession>
<dbReference type="Pfam" id="PF20154">
    <property type="entry name" value="LNT_N"/>
    <property type="match status" value="1"/>
</dbReference>
<comment type="similarity">
    <text evidence="2 9">Belongs to the CN hydrolase family. Apolipoprotein N-acyltransferase subfamily.</text>
</comment>
<dbReference type="Pfam" id="PF00795">
    <property type="entry name" value="CN_hydrolase"/>
    <property type="match status" value="1"/>
</dbReference>
<keyword evidence="4 9" id="KW-0808">Transferase</keyword>
<keyword evidence="6 9" id="KW-1133">Transmembrane helix</keyword>
<name>A0A2T6AJR7_9FLAO</name>
<keyword evidence="11" id="KW-0449">Lipoprotein</keyword>
<dbReference type="OrthoDB" id="9804277at2"/>
<evidence type="ECO:0000256" key="6">
    <source>
        <dbReference type="ARBA" id="ARBA00022989"/>
    </source>
</evidence>
<dbReference type="UniPathway" id="UPA00666"/>
<reference evidence="11 12" key="1">
    <citation type="submission" date="2018-04" db="EMBL/GenBank/DDBJ databases">
        <title>Genomic Encyclopedia of Archaeal and Bacterial Type Strains, Phase II (KMG-II): from individual species to whole genera.</title>
        <authorList>
            <person name="Goeker M."/>
        </authorList>
    </citation>
    <scope>NUCLEOTIDE SEQUENCE [LARGE SCALE GENOMIC DNA]</scope>
    <source>
        <strain evidence="11 12">DSM 23082</strain>
    </source>
</reference>
<dbReference type="RefSeq" id="WP_108170032.1">
    <property type="nucleotide sequence ID" value="NZ_QBKQ01000001.1"/>
</dbReference>
<dbReference type="EC" id="2.3.1.269" evidence="9"/>
<proteinExistence type="inferred from homology"/>
<evidence type="ECO:0000259" key="10">
    <source>
        <dbReference type="PROSITE" id="PS50263"/>
    </source>
</evidence>
<gene>
    <name evidence="9" type="primary">lnt</name>
    <name evidence="11" type="ORF">C8P64_0021</name>
</gene>
<feature type="domain" description="CN hydrolase" evidence="10">
    <location>
        <begin position="218"/>
        <end position="494"/>
    </location>
</feature>
<evidence type="ECO:0000256" key="3">
    <source>
        <dbReference type="ARBA" id="ARBA00022475"/>
    </source>
</evidence>
<keyword evidence="7 9" id="KW-0472">Membrane</keyword>
<evidence type="ECO:0000256" key="2">
    <source>
        <dbReference type="ARBA" id="ARBA00010065"/>
    </source>
</evidence>
<comment type="subcellular location">
    <subcellularLocation>
        <location evidence="1 9">Cell membrane</location>
        <topology evidence="1 9">Multi-pass membrane protein</topology>
    </subcellularLocation>
</comment>
<evidence type="ECO:0000256" key="4">
    <source>
        <dbReference type="ARBA" id="ARBA00022679"/>
    </source>
</evidence>
<dbReference type="SUPFAM" id="SSF56317">
    <property type="entry name" value="Carbon-nitrogen hydrolase"/>
    <property type="match status" value="1"/>
</dbReference>
<evidence type="ECO:0000256" key="5">
    <source>
        <dbReference type="ARBA" id="ARBA00022692"/>
    </source>
</evidence>
<feature type="transmembrane region" description="Helical" evidence="9">
    <location>
        <begin position="79"/>
        <end position="98"/>
    </location>
</feature>
<dbReference type="AlphaFoldDB" id="A0A2T6AJR7"/>
<keyword evidence="5 9" id="KW-0812">Transmembrane</keyword>
<dbReference type="PROSITE" id="PS50263">
    <property type="entry name" value="CN_HYDROLASE"/>
    <property type="match status" value="1"/>
</dbReference>
<dbReference type="CDD" id="cd07571">
    <property type="entry name" value="ALP_N-acyl_transferase"/>
    <property type="match status" value="1"/>
</dbReference>
<protein>
    <recommendedName>
        <fullName evidence="9">Apolipoprotein N-acyltransferase</fullName>
        <shortName evidence="9">ALP N-acyltransferase</shortName>
        <ecNumber evidence="9">2.3.1.269</ecNumber>
    </recommendedName>
</protein>
<comment type="catalytic activity">
    <reaction evidence="9">
        <text>N-terminal S-1,2-diacyl-sn-glyceryl-L-cysteinyl-[lipoprotein] + a glycerophospholipid = N-acyl-S-1,2-diacyl-sn-glyceryl-L-cysteinyl-[lipoprotein] + a 2-acyl-sn-glycero-3-phospholipid + H(+)</text>
        <dbReference type="Rhea" id="RHEA:48228"/>
        <dbReference type="Rhea" id="RHEA-COMP:14681"/>
        <dbReference type="Rhea" id="RHEA-COMP:14684"/>
        <dbReference type="ChEBI" id="CHEBI:15378"/>
        <dbReference type="ChEBI" id="CHEBI:136912"/>
        <dbReference type="ChEBI" id="CHEBI:140656"/>
        <dbReference type="ChEBI" id="CHEBI:140657"/>
        <dbReference type="ChEBI" id="CHEBI:140660"/>
        <dbReference type="EC" id="2.3.1.269"/>
    </reaction>
</comment>
<dbReference type="InterPro" id="IPR003010">
    <property type="entry name" value="C-N_Hydrolase"/>
</dbReference>
<dbReference type="Gene3D" id="3.60.110.10">
    <property type="entry name" value="Carbon-nitrogen hydrolase"/>
    <property type="match status" value="1"/>
</dbReference>
<feature type="transmembrane region" description="Helical" evidence="9">
    <location>
        <begin position="157"/>
        <end position="177"/>
    </location>
</feature>
<organism evidence="11 12">
    <name type="scientific">Christiangramia gaetbulicola</name>
    <dbReference type="NCBI Taxonomy" id="703340"/>
    <lineage>
        <taxon>Bacteria</taxon>
        <taxon>Pseudomonadati</taxon>
        <taxon>Bacteroidota</taxon>
        <taxon>Flavobacteriia</taxon>
        <taxon>Flavobacteriales</taxon>
        <taxon>Flavobacteriaceae</taxon>
        <taxon>Christiangramia</taxon>
    </lineage>
</organism>
<evidence type="ECO:0000256" key="9">
    <source>
        <dbReference type="HAMAP-Rule" id="MF_01148"/>
    </source>
</evidence>
<feature type="transmembrane region" description="Helical" evidence="9">
    <location>
        <begin position="53"/>
        <end position="73"/>
    </location>
</feature>
<dbReference type="GO" id="GO:0042158">
    <property type="term" value="P:lipoprotein biosynthetic process"/>
    <property type="evidence" value="ECO:0007669"/>
    <property type="project" value="UniProtKB-UniRule"/>
</dbReference>
<comment type="function">
    <text evidence="9">Catalyzes the phospholipid dependent N-acylation of the N-terminal cysteine of apolipoprotein, the last step in lipoprotein maturation.</text>
</comment>
<dbReference type="InterPro" id="IPR004563">
    <property type="entry name" value="Apolipo_AcylTrfase"/>
</dbReference>
<evidence type="ECO:0000313" key="12">
    <source>
        <dbReference type="Proteomes" id="UP000244174"/>
    </source>
</evidence>
<feature type="transmembrane region" description="Helical" evidence="9">
    <location>
        <begin position="105"/>
        <end position="121"/>
    </location>
</feature>
<evidence type="ECO:0000256" key="7">
    <source>
        <dbReference type="ARBA" id="ARBA00023136"/>
    </source>
</evidence>
<dbReference type="InterPro" id="IPR045378">
    <property type="entry name" value="LNT_N"/>
</dbReference>
<keyword evidence="8 9" id="KW-0012">Acyltransferase</keyword>
<keyword evidence="12" id="KW-1185">Reference proteome</keyword>
<dbReference type="PANTHER" id="PTHR38686">
    <property type="entry name" value="APOLIPOPROTEIN N-ACYLTRANSFERASE"/>
    <property type="match status" value="1"/>
</dbReference>